<evidence type="ECO:0000256" key="1">
    <source>
        <dbReference type="SAM" id="MobiDB-lite"/>
    </source>
</evidence>
<dbReference type="InterPro" id="IPR041899">
    <property type="entry name" value="MAGE_WH2"/>
</dbReference>
<evidence type="ECO:0000259" key="2">
    <source>
        <dbReference type="PROSITE" id="PS50838"/>
    </source>
</evidence>
<feature type="compositionally biased region" description="Basic residues" evidence="1">
    <location>
        <begin position="1"/>
        <end position="10"/>
    </location>
</feature>
<organism evidence="3 4">
    <name type="scientific">Oleoguttula mirabilis</name>
    <dbReference type="NCBI Taxonomy" id="1507867"/>
    <lineage>
        <taxon>Eukaryota</taxon>
        <taxon>Fungi</taxon>
        <taxon>Dikarya</taxon>
        <taxon>Ascomycota</taxon>
        <taxon>Pezizomycotina</taxon>
        <taxon>Dothideomycetes</taxon>
        <taxon>Dothideomycetidae</taxon>
        <taxon>Mycosphaerellales</taxon>
        <taxon>Teratosphaeriaceae</taxon>
        <taxon>Oleoguttula</taxon>
    </lineage>
</organism>
<dbReference type="GO" id="GO:0005634">
    <property type="term" value="C:nucleus"/>
    <property type="evidence" value="ECO:0007669"/>
    <property type="project" value="TreeGrafter"/>
</dbReference>
<dbReference type="Pfam" id="PF01454">
    <property type="entry name" value="MAGE"/>
    <property type="match status" value="1"/>
</dbReference>
<name>A0AAV9JSL5_9PEZI</name>
<gene>
    <name evidence="3" type="ORF">LTR36_009561</name>
</gene>
<sequence length="333" mass="37105">MPLLQNRKRRAEPEPDEDEDGASSPEPATQRRRPNANRNDVDDTAFGGDDGIHAHGDSSLDQMVKKLVRLALACEYQRRPIRRGDISEKVLGTAGRQFKHVFAQAQVSLRTVFGMEMVELPAREKVTLAQRRAAAKTADKSKTAASWVLISVLPTQFRDPEILQPPAAPTAEEESKYASVYTLLIALISLSGGSLPDAKMDRYLRRVQMEDNTPIATHAKTELLLKRMEKDGYIVKIKESTGTGEEDVSWTVGPRGKVEVGEDGVRGLTRTVYGELDEAKDEDLERRIARSLGMGEKVAPRQEKKKKKGRKRRGAPEEEDEEEVGGDTEEDEE</sequence>
<dbReference type="InterPro" id="IPR037445">
    <property type="entry name" value="MAGE"/>
</dbReference>
<accession>A0AAV9JSL5</accession>
<feature type="region of interest" description="Disordered" evidence="1">
    <location>
        <begin position="1"/>
        <end position="57"/>
    </location>
</feature>
<evidence type="ECO:0000313" key="3">
    <source>
        <dbReference type="EMBL" id="KAK4548650.1"/>
    </source>
</evidence>
<dbReference type="AlphaFoldDB" id="A0AAV9JSL5"/>
<dbReference type="PANTHER" id="PTHR11736:SF14">
    <property type="entry name" value="NSE3 HOMOLOG, SMC5-SMC6 COMPLEX COMPONENT"/>
    <property type="match status" value="1"/>
</dbReference>
<dbReference type="PROSITE" id="PS50838">
    <property type="entry name" value="MAGE"/>
    <property type="match status" value="1"/>
</dbReference>
<dbReference type="Proteomes" id="UP001324427">
    <property type="component" value="Unassembled WGS sequence"/>
</dbReference>
<dbReference type="Gene3D" id="1.10.10.1200">
    <property type="entry name" value="MAGE homology domain, winged helix WH1 motif"/>
    <property type="match status" value="1"/>
</dbReference>
<dbReference type="InterPro" id="IPR041898">
    <property type="entry name" value="MAGE_WH1"/>
</dbReference>
<dbReference type="GO" id="GO:0006281">
    <property type="term" value="P:DNA repair"/>
    <property type="evidence" value="ECO:0007669"/>
    <property type="project" value="TreeGrafter"/>
</dbReference>
<feature type="domain" description="MAGE" evidence="2">
    <location>
        <begin position="60"/>
        <end position="120"/>
    </location>
</feature>
<proteinExistence type="predicted"/>
<feature type="compositionally biased region" description="Acidic residues" evidence="1">
    <location>
        <begin position="317"/>
        <end position="333"/>
    </location>
</feature>
<feature type="compositionally biased region" description="Basic residues" evidence="1">
    <location>
        <begin position="303"/>
        <end position="313"/>
    </location>
</feature>
<evidence type="ECO:0000313" key="4">
    <source>
        <dbReference type="Proteomes" id="UP001324427"/>
    </source>
</evidence>
<dbReference type="EMBL" id="JAVFHQ010000007">
    <property type="protein sequence ID" value="KAK4548650.1"/>
    <property type="molecule type" value="Genomic_DNA"/>
</dbReference>
<feature type="region of interest" description="Disordered" evidence="1">
    <location>
        <begin position="283"/>
        <end position="333"/>
    </location>
</feature>
<reference evidence="3 4" key="1">
    <citation type="submission" date="2021-11" db="EMBL/GenBank/DDBJ databases">
        <title>Black yeast isolated from Biological Soil Crust.</title>
        <authorList>
            <person name="Kurbessoian T."/>
        </authorList>
    </citation>
    <scope>NUCLEOTIDE SEQUENCE [LARGE SCALE GENOMIC DNA]</scope>
    <source>
        <strain evidence="3 4">CCFEE 5522</strain>
    </source>
</reference>
<dbReference type="SMART" id="SM01373">
    <property type="entry name" value="MAGE"/>
    <property type="match status" value="1"/>
</dbReference>
<dbReference type="InterPro" id="IPR002190">
    <property type="entry name" value="MHD_dom"/>
</dbReference>
<keyword evidence="4" id="KW-1185">Reference proteome</keyword>
<dbReference type="PANTHER" id="PTHR11736">
    <property type="entry name" value="MELANOMA-ASSOCIATED ANTIGEN MAGE ANTIGEN"/>
    <property type="match status" value="1"/>
</dbReference>
<comment type="caution">
    <text evidence="3">The sequence shown here is derived from an EMBL/GenBank/DDBJ whole genome shotgun (WGS) entry which is preliminary data.</text>
</comment>
<protein>
    <recommendedName>
        <fullName evidence="2">MAGE domain-containing protein</fullName>
    </recommendedName>
</protein>
<dbReference type="Gene3D" id="1.10.10.1210">
    <property type="entry name" value="MAGE homology domain, winged helix WH2 motif"/>
    <property type="match status" value="1"/>
</dbReference>